<dbReference type="EMBL" id="CP090892">
    <property type="protein sequence ID" value="ULU06327.1"/>
    <property type="molecule type" value="Genomic_DNA"/>
</dbReference>
<evidence type="ECO:0000256" key="1">
    <source>
        <dbReference type="SAM" id="Coils"/>
    </source>
</evidence>
<reference evidence="2 3" key="1">
    <citation type="submission" date="2022-05" db="EMBL/GenBank/DDBJ databases">
        <title>Chromosome-level reference genomes for two strains of Caenorhabditis briggsae: an improved platform for comparative genomics.</title>
        <authorList>
            <person name="Stevens L."/>
            <person name="Andersen E.C."/>
        </authorList>
    </citation>
    <scope>NUCLEOTIDE SEQUENCE [LARGE SCALE GENOMIC DNA]</scope>
    <source>
        <strain evidence="2">QX1410_ONT</strain>
        <tissue evidence="2">Whole-organism</tissue>
    </source>
</reference>
<dbReference type="AlphaFoldDB" id="A0AAE9DK35"/>
<evidence type="ECO:0000313" key="3">
    <source>
        <dbReference type="Proteomes" id="UP000827892"/>
    </source>
</evidence>
<protein>
    <submittedName>
        <fullName evidence="2">Uncharacterized protein</fullName>
    </submittedName>
</protein>
<dbReference type="Proteomes" id="UP000827892">
    <property type="component" value="Chromosome II"/>
</dbReference>
<sequence>MYFQDTGEFELECYEQNTANPERTELWPNRNFRVRFYEEPREQVPIQRTKHAAIPIQTPFGDHCILAADALFEILNRLIFCHRIFQKFQESTWPVLSAHLAQLSEFFSTNEKSPFFVTMGKIESIEESIINSLENYKKIPANSVRNAKKDGFTVKNLRNELVNLGVASLFPEIQEYAEAVYSEVFKLKKQEFLRTCDLFDAVEKCLLLCIFKRFPNVNYYEAINLDINQNEMQTQIVDLTSQLEDKNLKIEELKDHVNQLNRREKISNNKISKKENHVKKLQEKNQELLIRNSHLEQSNMNLLEEITAISREGLGSPEDPKNRLLRLEKIWNRILMDIN</sequence>
<organism evidence="2 3">
    <name type="scientific">Caenorhabditis briggsae</name>
    <dbReference type="NCBI Taxonomy" id="6238"/>
    <lineage>
        <taxon>Eukaryota</taxon>
        <taxon>Metazoa</taxon>
        <taxon>Ecdysozoa</taxon>
        <taxon>Nematoda</taxon>
        <taxon>Chromadorea</taxon>
        <taxon>Rhabditida</taxon>
        <taxon>Rhabditina</taxon>
        <taxon>Rhabditomorpha</taxon>
        <taxon>Rhabditoidea</taxon>
        <taxon>Rhabditidae</taxon>
        <taxon>Peloderinae</taxon>
        <taxon>Caenorhabditis</taxon>
    </lineage>
</organism>
<evidence type="ECO:0000313" key="2">
    <source>
        <dbReference type="EMBL" id="ULU06327.1"/>
    </source>
</evidence>
<gene>
    <name evidence="2" type="ORF">L3Y34_018292</name>
</gene>
<dbReference type="PANTHER" id="PTHR21447:SF13">
    <property type="entry name" value="RING-TYPE DOMAIN-CONTAINING PROTEIN"/>
    <property type="match status" value="1"/>
</dbReference>
<proteinExistence type="predicted"/>
<dbReference type="PANTHER" id="PTHR21447">
    <property type="entry name" value="RING-TYPE DOMAIN-CONTAINING PROTEIN-RELATED"/>
    <property type="match status" value="1"/>
</dbReference>
<accession>A0AAE9DK35</accession>
<feature type="coiled-coil region" evidence="1">
    <location>
        <begin position="236"/>
        <end position="305"/>
    </location>
</feature>
<name>A0AAE9DK35_CAEBR</name>
<keyword evidence="1" id="KW-0175">Coiled coil</keyword>